<dbReference type="Proteomes" id="UP000288805">
    <property type="component" value="Unassembled WGS sequence"/>
</dbReference>
<dbReference type="GO" id="GO:0016020">
    <property type="term" value="C:membrane"/>
    <property type="evidence" value="ECO:0007669"/>
    <property type="project" value="UniProtKB-SubCell"/>
</dbReference>
<protein>
    <submittedName>
        <fullName evidence="5">Uncharacterized protein</fullName>
    </submittedName>
</protein>
<evidence type="ECO:0000313" key="5">
    <source>
        <dbReference type="EMBL" id="RVW12277.1"/>
    </source>
</evidence>
<keyword evidence="2" id="KW-0812">Transmembrane</keyword>
<gene>
    <name evidence="5" type="ORF">CK203_108752</name>
</gene>
<proteinExistence type="predicted"/>
<comment type="subcellular location">
    <subcellularLocation>
        <location evidence="1">Membrane</location>
        <topology evidence="1">Multi-pass membrane protein</topology>
    </subcellularLocation>
</comment>
<dbReference type="SUPFAM" id="SSF103473">
    <property type="entry name" value="MFS general substrate transporter"/>
    <property type="match status" value="1"/>
</dbReference>
<dbReference type="PANTHER" id="PTHR21576">
    <property type="entry name" value="UNCHARACTERIZED NODULIN-LIKE PROTEIN"/>
    <property type="match status" value="1"/>
</dbReference>
<dbReference type="PANTHER" id="PTHR21576:SF110">
    <property type="entry name" value="PROTEIN NUCLEAR FUSION DEFECTIVE 4-LIKE"/>
    <property type="match status" value="1"/>
</dbReference>
<evidence type="ECO:0000256" key="1">
    <source>
        <dbReference type="ARBA" id="ARBA00004141"/>
    </source>
</evidence>
<evidence type="ECO:0000256" key="4">
    <source>
        <dbReference type="ARBA" id="ARBA00023136"/>
    </source>
</evidence>
<organism evidence="5 6">
    <name type="scientific">Vitis vinifera</name>
    <name type="common">Grape</name>
    <dbReference type="NCBI Taxonomy" id="29760"/>
    <lineage>
        <taxon>Eukaryota</taxon>
        <taxon>Viridiplantae</taxon>
        <taxon>Streptophyta</taxon>
        <taxon>Embryophyta</taxon>
        <taxon>Tracheophyta</taxon>
        <taxon>Spermatophyta</taxon>
        <taxon>Magnoliopsida</taxon>
        <taxon>eudicotyledons</taxon>
        <taxon>Gunneridae</taxon>
        <taxon>Pentapetalae</taxon>
        <taxon>rosids</taxon>
        <taxon>Vitales</taxon>
        <taxon>Vitaceae</taxon>
        <taxon>Viteae</taxon>
        <taxon>Vitis</taxon>
    </lineage>
</organism>
<dbReference type="InterPro" id="IPR036259">
    <property type="entry name" value="MFS_trans_sf"/>
</dbReference>
<keyword evidence="4" id="KW-0472">Membrane</keyword>
<dbReference type="AlphaFoldDB" id="A0A438BMT2"/>
<evidence type="ECO:0000256" key="2">
    <source>
        <dbReference type="ARBA" id="ARBA00022692"/>
    </source>
</evidence>
<dbReference type="EMBL" id="QGNW01002714">
    <property type="protein sequence ID" value="RVW12277.1"/>
    <property type="molecule type" value="Genomic_DNA"/>
</dbReference>
<evidence type="ECO:0000313" key="6">
    <source>
        <dbReference type="Proteomes" id="UP000288805"/>
    </source>
</evidence>
<name>A0A438BMT2_VITVI</name>
<keyword evidence="3" id="KW-1133">Transmembrane helix</keyword>
<comment type="caution">
    <text evidence="5">The sequence shown here is derived from an EMBL/GenBank/DDBJ whole genome shotgun (WGS) entry which is preliminary data.</text>
</comment>
<reference evidence="5 6" key="1">
    <citation type="journal article" date="2018" name="PLoS Genet.">
        <title>Population sequencing reveals clonal diversity and ancestral inbreeding in the grapevine cultivar Chardonnay.</title>
        <authorList>
            <person name="Roach M.J."/>
            <person name="Johnson D.L."/>
            <person name="Bohlmann J."/>
            <person name="van Vuuren H.J."/>
            <person name="Jones S.J."/>
            <person name="Pretorius I.S."/>
            <person name="Schmidt S.A."/>
            <person name="Borneman A.R."/>
        </authorList>
    </citation>
    <scope>NUCLEOTIDE SEQUENCE [LARGE SCALE GENOMIC DNA]</scope>
    <source>
        <strain evidence="6">cv. Chardonnay</strain>
        <tissue evidence="5">Leaf</tissue>
    </source>
</reference>
<accession>A0A438BMT2</accession>
<evidence type="ECO:0000256" key="3">
    <source>
        <dbReference type="ARBA" id="ARBA00022989"/>
    </source>
</evidence>
<sequence length="132" mass="14837">MTIFLLLSAVGQLMISFPFPNSVYIASLVVGFSHGAQLTLVFTVVSELFGLKYYSTLFNCGQLSAPLGSYVLSVLVVGKLYDREAIKQLGQKSLSFSLILVCRTRKFYSGDIYKKFKGETEKNENEKEKEWL</sequence>